<reference evidence="4" key="1">
    <citation type="journal article" date="2012" name="MBio">
        <title>Comparative genome analysis of Trichophyton rubrum and related dermatophytes reveals candidate genes involved in infection.</title>
        <authorList>
            <person name="Martinez D.A."/>
            <person name="Oliver B.G."/>
            <person name="Graeser Y."/>
            <person name="Goldberg J.M."/>
            <person name="Li W."/>
            <person name="Martinez-Rossi N.M."/>
            <person name="Monod M."/>
            <person name="Shelest E."/>
            <person name="Barton R.C."/>
            <person name="Birch E."/>
            <person name="Brakhage A.A."/>
            <person name="Chen Z."/>
            <person name="Gurr S.J."/>
            <person name="Heiman D."/>
            <person name="Heitman J."/>
            <person name="Kosti I."/>
            <person name="Rossi A."/>
            <person name="Saif S."/>
            <person name="Samalova M."/>
            <person name="Saunders C.W."/>
            <person name="Shea T."/>
            <person name="Summerbell R.C."/>
            <person name="Xu J."/>
            <person name="Young S."/>
            <person name="Zeng Q."/>
            <person name="Birren B.W."/>
            <person name="Cuomo C.A."/>
            <person name="White T.C."/>
        </authorList>
    </citation>
    <scope>NUCLEOTIDE SEQUENCE [LARGE SCALE GENOMIC DNA]</scope>
    <source>
        <strain evidence="4">ATCC MYA-4604 / CBS 118893</strain>
    </source>
</reference>
<dbReference type="eggNOG" id="ENOG502SSR4">
    <property type="taxonomic scope" value="Eukaryota"/>
</dbReference>
<protein>
    <submittedName>
        <fullName evidence="3">Uncharacterized protein</fullName>
    </submittedName>
</protein>
<keyword evidence="2" id="KW-1133">Transmembrane helix</keyword>
<feature type="compositionally biased region" description="Low complexity" evidence="1">
    <location>
        <begin position="25"/>
        <end position="34"/>
    </location>
</feature>
<keyword evidence="2" id="KW-0472">Membrane</keyword>
<feature type="transmembrane region" description="Helical" evidence="2">
    <location>
        <begin position="72"/>
        <end position="95"/>
    </location>
</feature>
<feature type="compositionally biased region" description="Basic residues" evidence="1">
    <location>
        <begin position="115"/>
        <end position="135"/>
    </location>
</feature>
<dbReference type="VEuPathDB" id="FungiDB:MGYG_01577"/>
<dbReference type="InParanoid" id="E5R1R6"/>
<accession>E5R1R6</accession>
<dbReference type="EMBL" id="DS989822">
    <property type="protein sequence ID" value="EFQ98550.1"/>
    <property type="molecule type" value="Genomic_DNA"/>
</dbReference>
<gene>
    <name evidence="3" type="ORF">MGYG_01577</name>
</gene>
<organism evidence="4">
    <name type="scientific">Arthroderma gypseum (strain ATCC MYA-4604 / CBS 118893)</name>
    <name type="common">Microsporum gypseum</name>
    <dbReference type="NCBI Taxonomy" id="535722"/>
    <lineage>
        <taxon>Eukaryota</taxon>
        <taxon>Fungi</taxon>
        <taxon>Dikarya</taxon>
        <taxon>Ascomycota</taxon>
        <taxon>Pezizomycotina</taxon>
        <taxon>Eurotiomycetes</taxon>
        <taxon>Eurotiomycetidae</taxon>
        <taxon>Onygenales</taxon>
        <taxon>Arthrodermataceae</taxon>
        <taxon>Nannizzia</taxon>
    </lineage>
</organism>
<keyword evidence="2" id="KW-0812">Transmembrane</keyword>
<feature type="region of interest" description="Disordered" evidence="1">
    <location>
        <begin position="10"/>
        <end position="35"/>
    </location>
</feature>
<dbReference type="HOGENOM" id="CLU_1310893_0_0_1"/>
<keyword evidence="4" id="KW-1185">Reference proteome</keyword>
<feature type="region of interest" description="Disordered" evidence="1">
    <location>
        <begin position="106"/>
        <end position="207"/>
    </location>
</feature>
<evidence type="ECO:0000313" key="4">
    <source>
        <dbReference type="Proteomes" id="UP000002669"/>
    </source>
</evidence>
<sequence length="207" mass="22984">MAPRIQDLYTKGAANSDNHNHNGRSLPSASSSFSRIGRDTALGPRQLHAITKRTQMINIPAIYSGPHTSPPIVVAIVLGTVIGFVLVAYVLYIVLNKPKDIMSASSDVVSENIRRPRRKGPPRRKPTKPAARKKPIIVDEDEPEPYFVDVQDTSGHRHEHAPSGYGETESLGYTEETSESHYHHAPRSKYSQEMAESYYDPSPSGRR</sequence>
<evidence type="ECO:0000256" key="1">
    <source>
        <dbReference type="SAM" id="MobiDB-lite"/>
    </source>
</evidence>
<dbReference type="OrthoDB" id="5423884at2759"/>
<evidence type="ECO:0000313" key="3">
    <source>
        <dbReference type="EMBL" id="EFQ98550.1"/>
    </source>
</evidence>
<dbReference type="Proteomes" id="UP000002669">
    <property type="component" value="Unassembled WGS sequence"/>
</dbReference>
<dbReference type="RefSeq" id="XP_003177502.1">
    <property type="nucleotide sequence ID" value="XM_003177454.1"/>
</dbReference>
<dbReference type="GeneID" id="10032832"/>
<dbReference type="AlphaFoldDB" id="E5R1R6"/>
<dbReference type="OMA" id="DITKRTQ"/>
<proteinExistence type="predicted"/>
<evidence type="ECO:0000256" key="2">
    <source>
        <dbReference type="SAM" id="Phobius"/>
    </source>
</evidence>
<name>E5R1R6_ARTGP</name>